<dbReference type="WBParaSite" id="PSAMB.scaffold3686size17257.g22218.t1">
    <property type="protein sequence ID" value="PSAMB.scaffold3686size17257.g22218.t1"/>
    <property type="gene ID" value="PSAMB.scaffold3686size17257.g22218"/>
</dbReference>
<keyword evidence="1" id="KW-0325">Glycoprotein</keyword>
<accession>A0A914WBF7</accession>
<feature type="signal peptide" evidence="4">
    <location>
        <begin position="1"/>
        <end position="20"/>
    </location>
</feature>
<dbReference type="SUPFAM" id="SSF50911">
    <property type="entry name" value="Mannose 6-phosphate receptor domain"/>
    <property type="match status" value="1"/>
</dbReference>
<dbReference type="AlphaFoldDB" id="A0A914WBF7"/>
<dbReference type="GO" id="GO:0006622">
    <property type="term" value="P:protein targeting to lysosome"/>
    <property type="evidence" value="ECO:0007669"/>
    <property type="project" value="TreeGrafter"/>
</dbReference>
<dbReference type="InterPro" id="IPR009011">
    <property type="entry name" value="Man6P_isomerase_rcpt-bd_dom_sf"/>
</dbReference>
<feature type="chain" id="PRO_5037664789" evidence="4">
    <location>
        <begin position="21"/>
        <end position="291"/>
    </location>
</feature>
<keyword evidence="4" id="KW-0732">Signal</keyword>
<dbReference type="Gene3D" id="2.70.130.10">
    <property type="entry name" value="Mannose-6-phosphate receptor binding domain"/>
    <property type="match status" value="1"/>
</dbReference>
<keyword evidence="3" id="KW-1133">Transmembrane helix</keyword>
<organism evidence="5 6">
    <name type="scientific">Plectus sambesii</name>
    <dbReference type="NCBI Taxonomy" id="2011161"/>
    <lineage>
        <taxon>Eukaryota</taxon>
        <taxon>Metazoa</taxon>
        <taxon>Ecdysozoa</taxon>
        <taxon>Nematoda</taxon>
        <taxon>Chromadorea</taxon>
        <taxon>Plectida</taxon>
        <taxon>Plectina</taxon>
        <taxon>Plectoidea</taxon>
        <taxon>Plectidae</taxon>
        <taxon>Plectus</taxon>
    </lineage>
</organism>
<sequence>MRALLFLTVLTAITVRHSSASSFPHLSNCEKWVLDKDVDDALKVRLERLASRKQTLTVGSGTTTTVNLGICANAEGKEAAVVLQETGKPPVAFGRLNANSVTLSGNQQWMSLSYSGGDLINASDSAGNKRSATIVFICDSSFSTPTLQKPIQSDPNHLLLFITSKETCESSGGSFFGTLFMILLIAGLLYLIFGFLYNRLAKGARGFDQIPNYNTWCYLYNSIQEKAGRVTGRGAYNDDMVGGGDRSTFGANHNQSDDAQLLGREDFNRGPVSQRLHPAADSDNDDRLLPL</sequence>
<dbReference type="GO" id="GO:0005802">
    <property type="term" value="C:trans-Golgi network"/>
    <property type="evidence" value="ECO:0007669"/>
    <property type="project" value="TreeGrafter"/>
</dbReference>
<name>A0A914WBF7_9BILA</name>
<dbReference type="Proteomes" id="UP000887566">
    <property type="component" value="Unplaced"/>
</dbReference>
<keyword evidence="5" id="KW-1185">Reference proteome</keyword>
<feature type="region of interest" description="Disordered" evidence="2">
    <location>
        <begin position="270"/>
        <end position="291"/>
    </location>
</feature>
<keyword evidence="3" id="KW-0472">Membrane</keyword>
<reference evidence="6" key="1">
    <citation type="submission" date="2022-11" db="UniProtKB">
        <authorList>
            <consortium name="WormBaseParasite"/>
        </authorList>
    </citation>
    <scope>IDENTIFICATION</scope>
</reference>
<evidence type="ECO:0000313" key="6">
    <source>
        <dbReference type="WBParaSite" id="PSAMB.scaffold3686size17257.g22218.t1"/>
    </source>
</evidence>
<dbReference type="PANTHER" id="PTHR15071:SF29">
    <property type="entry name" value="CATION-DEPENDENT MANNOSE-6-PHOSPHATE RECEPTOR"/>
    <property type="match status" value="1"/>
</dbReference>
<proteinExistence type="predicted"/>
<dbReference type="PANTHER" id="PTHR15071">
    <property type="entry name" value="MANNOSE-6-PHOSPHATE RECEPTOR FAMILY MEMBER"/>
    <property type="match status" value="1"/>
</dbReference>
<evidence type="ECO:0000256" key="2">
    <source>
        <dbReference type="SAM" id="MobiDB-lite"/>
    </source>
</evidence>
<evidence type="ECO:0000313" key="5">
    <source>
        <dbReference type="Proteomes" id="UP000887566"/>
    </source>
</evidence>
<evidence type="ECO:0000256" key="1">
    <source>
        <dbReference type="ARBA" id="ARBA00023180"/>
    </source>
</evidence>
<feature type="transmembrane region" description="Helical" evidence="3">
    <location>
        <begin position="175"/>
        <end position="197"/>
    </location>
</feature>
<keyword evidence="3" id="KW-0812">Transmembrane</keyword>
<dbReference type="Pfam" id="PF02157">
    <property type="entry name" value="Man-6-P_recep"/>
    <property type="match status" value="1"/>
</dbReference>
<evidence type="ECO:0000256" key="4">
    <source>
        <dbReference type="SAM" id="SignalP"/>
    </source>
</evidence>
<protein>
    <submittedName>
        <fullName evidence="6">Cation-dependent mannose-6-phosphate receptor</fullName>
    </submittedName>
</protein>
<evidence type="ECO:0000256" key="3">
    <source>
        <dbReference type="SAM" id="Phobius"/>
    </source>
</evidence>
<dbReference type="InterPro" id="IPR028927">
    <property type="entry name" value="Man-6-P_rcpt"/>
</dbReference>